<protein>
    <submittedName>
        <fullName evidence="2">Uncharacterized protein</fullName>
    </submittedName>
</protein>
<evidence type="ECO:0000313" key="2">
    <source>
        <dbReference type="EMBL" id="KAK7023791.1"/>
    </source>
</evidence>
<dbReference type="EMBL" id="JAWWNJ010000035">
    <property type="protein sequence ID" value="KAK7023791.1"/>
    <property type="molecule type" value="Genomic_DNA"/>
</dbReference>
<keyword evidence="1" id="KW-0175">Coiled coil</keyword>
<sequence>MGSANSTLQDSAAVTFSQDLVDALADNAASPAPSPARQNTIDSQIRARIQAELEHLRSEEQNVRDQIQAALEKENLDRERAMAGDPDSVKSSPALLADLEEVRAKVDRFHARRDLSEYPALRETSEALVACYRNNSSTPLDCWQHVDKFKASVAEIEKVRGLYIRSTLILINVQEHIKSLQ</sequence>
<name>A0AAW0BC22_9AGAR</name>
<reference evidence="2 3" key="1">
    <citation type="journal article" date="2024" name="J Genomics">
        <title>Draft genome sequencing and assembly of Favolaschia claudopus CIRM-BRFM 2984 isolated from oak limbs.</title>
        <authorList>
            <person name="Navarro D."/>
            <person name="Drula E."/>
            <person name="Chaduli D."/>
            <person name="Cazenave R."/>
            <person name="Ahrendt S."/>
            <person name="Wang J."/>
            <person name="Lipzen A."/>
            <person name="Daum C."/>
            <person name="Barry K."/>
            <person name="Grigoriev I.V."/>
            <person name="Favel A."/>
            <person name="Rosso M.N."/>
            <person name="Martin F."/>
        </authorList>
    </citation>
    <scope>NUCLEOTIDE SEQUENCE [LARGE SCALE GENOMIC DNA]</scope>
    <source>
        <strain evidence="2 3">CIRM-BRFM 2984</strain>
    </source>
</reference>
<dbReference type="InterPro" id="IPR012471">
    <property type="entry name" value="DUF1690"/>
</dbReference>
<dbReference type="Pfam" id="PF07956">
    <property type="entry name" value="DUF1690"/>
    <property type="match status" value="1"/>
</dbReference>
<evidence type="ECO:0000256" key="1">
    <source>
        <dbReference type="SAM" id="Coils"/>
    </source>
</evidence>
<dbReference type="Proteomes" id="UP001362999">
    <property type="component" value="Unassembled WGS sequence"/>
</dbReference>
<feature type="coiled-coil region" evidence="1">
    <location>
        <begin position="46"/>
        <end position="73"/>
    </location>
</feature>
<accession>A0AAW0BC22</accession>
<dbReference type="AlphaFoldDB" id="A0AAW0BC22"/>
<keyword evidence="3" id="KW-1185">Reference proteome</keyword>
<evidence type="ECO:0000313" key="3">
    <source>
        <dbReference type="Proteomes" id="UP001362999"/>
    </source>
</evidence>
<comment type="caution">
    <text evidence="2">The sequence shown here is derived from an EMBL/GenBank/DDBJ whole genome shotgun (WGS) entry which is preliminary data.</text>
</comment>
<proteinExistence type="predicted"/>
<organism evidence="2 3">
    <name type="scientific">Favolaschia claudopus</name>
    <dbReference type="NCBI Taxonomy" id="2862362"/>
    <lineage>
        <taxon>Eukaryota</taxon>
        <taxon>Fungi</taxon>
        <taxon>Dikarya</taxon>
        <taxon>Basidiomycota</taxon>
        <taxon>Agaricomycotina</taxon>
        <taxon>Agaricomycetes</taxon>
        <taxon>Agaricomycetidae</taxon>
        <taxon>Agaricales</taxon>
        <taxon>Marasmiineae</taxon>
        <taxon>Mycenaceae</taxon>
        <taxon>Favolaschia</taxon>
    </lineage>
</organism>
<gene>
    <name evidence="2" type="ORF">R3P38DRAFT_2627006</name>
</gene>